<dbReference type="InterPro" id="IPR003010">
    <property type="entry name" value="C-N_Hydrolase"/>
</dbReference>
<accession>A0AAV9P426</accession>
<proteinExistence type="predicted"/>
<dbReference type="Gene3D" id="3.60.110.10">
    <property type="entry name" value="Carbon-nitrogen hydrolase"/>
    <property type="match status" value="1"/>
</dbReference>
<gene>
    <name evidence="2" type="ORF">LTR77_007263</name>
</gene>
<dbReference type="EMBL" id="JAVRRT010000011">
    <property type="protein sequence ID" value="KAK5167564.1"/>
    <property type="molecule type" value="Genomic_DNA"/>
</dbReference>
<organism evidence="2 3">
    <name type="scientific">Saxophila tyrrhenica</name>
    <dbReference type="NCBI Taxonomy" id="1690608"/>
    <lineage>
        <taxon>Eukaryota</taxon>
        <taxon>Fungi</taxon>
        <taxon>Dikarya</taxon>
        <taxon>Ascomycota</taxon>
        <taxon>Pezizomycotina</taxon>
        <taxon>Dothideomycetes</taxon>
        <taxon>Dothideomycetidae</taxon>
        <taxon>Mycosphaerellales</taxon>
        <taxon>Extremaceae</taxon>
        <taxon>Saxophila</taxon>
    </lineage>
</organism>
<evidence type="ECO:0000313" key="2">
    <source>
        <dbReference type="EMBL" id="KAK5167564.1"/>
    </source>
</evidence>
<dbReference type="InterPro" id="IPR036526">
    <property type="entry name" value="C-N_Hydrolase_sf"/>
</dbReference>
<keyword evidence="3" id="KW-1185">Reference proteome</keyword>
<reference evidence="2 3" key="1">
    <citation type="submission" date="2023-08" db="EMBL/GenBank/DDBJ databases">
        <title>Black Yeasts Isolated from many extreme environments.</title>
        <authorList>
            <person name="Coleine C."/>
            <person name="Stajich J.E."/>
            <person name="Selbmann L."/>
        </authorList>
    </citation>
    <scope>NUCLEOTIDE SEQUENCE [LARGE SCALE GENOMIC DNA]</scope>
    <source>
        <strain evidence="2 3">CCFEE 5935</strain>
    </source>
</reference>
<dbReference type="SUPFAM" id="SSF56317">
    <property type="entry name" value="Carbon-nitrogen hydrolase"/>
    <property type="match status" value="1"/>
</dbReference>
<dbReference type="GeneID" id="89928599"/>
<evidence type="ECO:0000313" key="3">
    <source>
        <dbReference type="Proteomes" id="UP001337655"/>
    </source>
</evidence>
<dbReference type="GO" id="GO:0030163">
    <property type="term" value="P:protein catabolic process"/>
    <property type="evidence" value="ECO:0007669"/>
    <property type="project" value="TreeGrafter"/>
</dbReference>
<dbReference type="PROSITE" id="PS50263">
    <property type="entry name" value="CN_HYDROLASE"/>
    <property type="match status" value="1"/>
</dbReference>
<comment type="caution">
    <text evidence="2">The sequence shown here is derived from an EMBL/GenBank/DDBJ whole genome shotgun (WGS) entry which is preliminary data.</text>
</comment>
<feature type="domain" description="CN hydrolase" evidence="1">
    <location>
        <begin position="1"/>
        <end position="316"/>
    </location>
</feature>
<dbReference type="RefSeq" id="XP_064657270.1">
    <property type="nucleotide sequence ID" value="XM_064804500.1"/>
</dbReference>
<dbReference type="GO" id="GO:0008418">
    <property type="term" value="F:protein-N-terminal asparagine amidohydrolase activity"/>
    <property type="evidence" value="ECO:0007669"/>
    <property type="project" value="InterPro"/>
</dbReference>
<dbReference type="Proteomes" id="UP001337655">
    <property type="component" value="Unassembled WGS sequence"/>
</dbReference>
<dbReference type="PANTHER" id="PTHR11750:SF26">
    <property type="entry name" value="PROTEIN N-TERMINAL AMIDASE"/>
    <property type="match status" value="1"/>
</dbReference>
<dbReference type="InterPro" id="IPR039703">
    <property type="entry name" value="Nta1"/>
</dbReference>
<dbReference type="AlphaFoldDB" id="A0AAV9P426"/>
<evidence type="ECO:0000259" key="1">
    <source>
        <dbReference type="PROSITE" id="PS50263"/>
    </source>
</evidence>
<dbReference type="Pfam" id="PF00795">
    <property type="entry name" value="CN_hydrolase"/>
    <property type="match status" value="1"/>
</dbReference>
<sequence>MRVATLQFNPHLGAVEQNISHATALISALKPGQVDLLVLNELAFTGYNFSSLAAISPYLEPTTSGPTTEWCIQTARYLQCHVIAGYPEIQTSPTTGKTAQYNSTVAVGPNGEVLANYRKSFLYYTDETWAAEGPNGSATDPEMWSQTSRPFFIGPLGTLGTVGHGICMDINPYRFMSPWTDYEFASTMLSHDVRLVVLSMAWLTHRLPQEIEGDPATPDMETVGYWRHRFAPFIAASLDKDIVVVFANRCGIEGNRVGSVHVENGMEIEEGDRVCYAGSSCVMKFQAGGVRMYERGEGVAILGKGEEGVLFVDTEQAAKYSLQSGPV</sequence>
<name>A0AAV9P426_9PEZI</name>
<dbReference type="GO" id="GO:0070773">
    <property type="term" value="F:protein-N-terminal glutamine amidohydrolase activity"/>
    <property type="evidence" value="ECO:0007669"/>
    <property type="project" value="InterPro"/>
</dbReference>
<protein>
    <recommendedName>
        <fullName evidence="1">CN hydrolase domain-containing protein</fullName>
    </recommendedName>
</protein>
<dbReference type="PANTHER" id="PTHR11750">
    <property type="entry name" value="PROTEIN N-TERMINAL AMIDASE"/>
    <property type="match status" value="1"/>
</dbReference>